<dbReference type="CDD" id="cd08861">
    <property type="entry name" value="OtcD1_ARO-CYC_like"/>
    <property type="match status" value="2"/>
</dbReference>
<dbReference type="Proteomes" id="UP000470520">
    <property type="component" value="Unassembled WGS sequence"/>
</dbReference>
<protein>
    <submittedName>
        <fullName evidence="1">Aromatase</fullName>
    </submittedName>
</protein>
<evidence type="ECO:0000313" key="2">
    <source>
        <dbReference type="Proteomes" id="UP000470520"/>
    </source>
</evidence>
<dbReference type="InterPro" id="IPR023393">
    <property type="entry name" value="START-like_dom_sf"/>
</dbReference>
<proteinExistence type="predicted"/>
<gene>
    <name evidence="1" type="ORF">G3I21_17595</name>
</gene>
<dbReference type="SUPFAM" id="SSF55961">
    <property type="entry name" value="Bet v1-like"/>
    <property type="match status" value="2"/>
</dbReference>
<reference evidence="1 2" key="1">
    <citation type="submission" date="2020-01" db="EMBL/GenBank/DDBJ databases">
        <title>Insect and environment-associated Actinomycetes.</title>
        <authorList>
            <person name="Currrie C."/>
            <person name="Chevrette M."/>
            <person name="Carlson C."/>
            <person name="Stubbendieck R."/>
            <person name="Wendt-Pienkowski E."/>
        </authorList>
    </citation>
    <scope>NUCLEOTIDE SEQUENCE [LARGE SCALE GENOMIC DNA]</scope>
    <source>
        <strain evidence="1 2">SID7754</strain>
    </source>
</reference>
<organism evidence="1 2">
    <name type="scientific">Streptomyces bauhiniae</name>
    <dbReference type="NCBI Taxonomy" id="2340725"/>
    <lineage>
        <taxon>Bacteria</taxon>
        <taxon>Bacillati</taxon>
        <taxon>Actinomycetota</taxon>
        <taxon>Actinomycetes</taxon>
        <taxon>Kitasatosporales</taxon>
        <taxon>Streptomycetaceae</taxon>
        <taxon>Streptomyces</taxon>
    </lineage>
</organism>
<sequence length="315" mass="35303">MPNSQQYSVRDEMLIAASAERVRSLVDDVAGWTQLHQPAVHAAILEDTGDERLIRHWAVTGRDSVRTWTARRTRAADGSRISFTHEEPEAPFATLEGAWTFQERDGKTLVEMRHDFTMSDGPDALADELSARLHAGSRDYLRALGHAAENHEELDRLIISFTDALFIAGDVKDAYDYLWEADKWEERIPHIAKLDLEEPAPDVQFFDMLTSTPDGSSHRTRSVRVTVEPDIIVYKQTELPALLDGHTGHWKFTQTPEGVIAEARHTATIKPSALHILGEGTTVLDARKYLRRVLSANSVSNLRLAKAHAEERAGV</sequence>
<evidence type="ECO:0000313" key="1">
    <source>
        <dbReference type="EMBL" id="NEB93482.1"/>
    </source>
</evidence>
<dbReference type="Gene3D" id="3.30.530.20">
    <property type="match status" value="2"/>
</dbReference>
<dbReference type="InterPro" id="IPR019587">
    <property type="entry name" value="Polyketide_cyclase/dehydratase"/>
</dbReference>
<dbReference type="EMBL" id="JAAGMR010000206">
    <property type="protein sequence ID" value="NEB93482.1"/>
    <property type="molecule type" value="Genomic_DNA"/>
</dbReference>
<comment type="caution">
    <text evidence="1">The sequence shown here is derived from an EMBL/GenBank/DDBJ whole genome shotgun (WGS) entry which is preliminary data.</text>
</comment>
<name>A0A7K3QU95_9ACTN</name>
<dbReference type="AlphaFoldDB" id="A0A7K3QU95"/>
<accession>A0A7K3QU95</accession>
<dbReference type="Pfam" id="PF10604">
    <property type="entry name" value="Polyketide_cyc2"/>
    <property type="match status" value="1"/>
</dbReference>